<reference evidence="2" key="1">
    <citation type="submission" date="2021-02" db="EMBL/GenBank/DDBJ databases">
        <authorList>
            <person name="Nowell W R."/>
        </authorList>
    </citation>
    <scope>NUCLEOTIDE SEQUENCE</scope>
</reference>
<keyword evidence="1" id="KW-0175">Coiled coil</keyword>
<proteinExistence type="predicted"/>
<evidence type="ECO:0000256" key="1">
    <source>
        <dbReference type="SAM" id="Coils"/>
    </source>
</evidence>
<accession>A0A820MIC1</accession>
<protein>
    <submittedName>
        <fullName evidence="2">Uncharacterized protein</fullName>
    </submittedName>
</protein>
<evidence type="ECO:0000313" key="2">
    <source>
        <dbReference type="EMBL" id="CAF4374602.1"/>
    </source>
</evidence>
<organism evidence="2 3">
    <name type="scientific">Rotaria sordida</name>
    <dbReference type="NCBI Taxonomy" id="392033"/>
    <lineage>
        <taxon>Eukaryota</taxon>
        <taxon>Metazoa</taxon>
        <taxon>Spiralia</taxon>
        <taxon>Gnathifera</taxon>
        <taxon>Rotifera</taxon>
        <taxon>Eurotatoria</taxon>
        <taxon>Bdelloidea</taxon>
        <taxon>Philodinida</taxon>
        <taxon>Philodinidae</taxon>
        <taxon>Rotaria</taxon>
    </lineage>
</organism>
<dbReference type="EMBL" id="CAJOBE010056859">
    <property type="protein sequence ID" value="CAF4374602.1"/>
    <property type="molecule type" value="Genomic_DNA"/>
</dbReference>
<dbReference type="Proteomes" id="UP000663874">
    <property type="component" value="Unassembled WGS sequence"/>
</dbReference>
<sequence length="101" mass="12657">MEKIFEEKLNEQQIIYHNNIKQYENDNEKKFLKLKQELQEQNNNYILSIQHYEQKENELRQHKHQIKIDVENQIQEMNNKIYENEQILINKLKHEYDQTNQ</sequence>
<gene>
    <name evidence="2" type="ORF">FNK824_LOCUS43110</name>
</gene>
<comment type="caution">
    <text evidence="2">The sequence shown here is derived from an EMBL/GenBank/DDBJ whole genome shotgun (WGS) entry which is preliminary data.</text>
</comment>
<evidence type="ECO:0000313" key="3">
    <source>
        <dbReference type="Proteomes" id="UP000663874"/>
    </source>
</evidence>
<name>A0A820MIC1_9BILA</name>
<dbReference type="AlphaFoldDB" id="A0A820MIC1"/>
<feature type="coiled-coil region" evidence="1">
    <location>
        <begin position="20"/>
        <end position="72"/>
    </location>
</feature>
<feature type="non-terminal residue" evidence="2">
    <location>
        <position position="1"/>
    </location>
</feature>